<reference evidence="2 3" key="1">
    <citation type="submission" date="2020-03" db="EMBL/GenBank/DDBJ databases">
        <title>Draft Genome Sequence of Cudoniella acicularis.</title>
        <authorList>
            <person name="Buettner E."/>
            <person name="Kellner H."/>
        </authorList>
    </citation>
    <scope>NUCLEOTIDE SEQUENCE [LARGE SCALE GENOMIC DNA]</scope>
    <source>
        <strain evidence="2 3">DSM 108380</strain>
    </source>
</reference>
<evidence type="ECO:0000313" key="2">
    <source>
        <dbReference type="EMBL" id="KAF4617053.1"/>
    </source>
</evidence>
<protein>
    <recommendedName>
        <fullName evidence="4">Alternative oxidase</fullName>
    </recommendedName>
</protein>
<feature type="transmembrane region" description="Helical" evidence="1">
    <location>
        <begin position="12"/>
        <end position="28"/>
    </location>
</feature>
<organism evidence="2 3">
    <name type="scientific">Cudoniella acicularis</name>
    <dbReference type="NCBI Taxonomy" id="354080"/>
    <lineage>
        <taxon>Eukaryota</taxon>
        <taxon>Fungi</taxon>
        <taxon>Dikarya</taxon>
        <taxon>Ascomycota</taxon>
        <taxon>Pezizomycotina</taxon>
        <taxon>Leotiomycetes</taxon>
        <taxon>Helotiales</taxon>
        <taxon>Tricladiaceae</taxon>
        <taxon>Cudoniella</taxon>
    </lineage>
</organism>
<dbReference type="OrthoDB" id="20368at2759"/>
<dbReference type="EMBL" id="JAAMPI010002201">
    <property type="protein sequence ID" value="KAF4617053.1"/>
    <property type="molecule type" value="Genomic_DNA"/>
</dbReference>
<dbReference type="CDD" id="cd11296">
    <property type="entry name" value="O-FucT_like"/>
    <property type="match status" value="1"/>
</dbReference>
<name>A0A8H4VP20_9HELO</name>
<gene>
    <name evidence="2" type="ORF">G7Y89_g15097</name>
</gene>
<accession>A0A8H4VP20</accession>
<sequence>MELPAGVNRRYASVAAIALVALWCWVAFDRPYRFPSHISWNIYSNRPQTPPTIDVFDFPPVESAAIERVCANTDFNDTITFVCDEPGGDVVEIRNSILTCVRYAIAAGANLLIPRIIMREDYVDEHAGNVTTFDYLFDTAHFVHSMDNVCSGMHLYGTADESTYKPISLVAESLARSSGKTTSKEWNVAFYKWLGEKIAPSKRPSIIEISQSFLKYPISDDDEEFDRTFGKILKFAPDARNLASTTLLKLSETVAIPRDMSQPILSNIFLGVHFSTLQKADEIDKANFHYGTQSKLYLEQASQLGLDTIYASSDDETDIAQFARDAQSMSIKVTSKFDLLKGGDRETLLRLTPDQQAMVDFLVLSKASQFVGVGHSGFAWNIALQRHQFAPQENYLEGPQMLNDQLSQIYGTPKARPEFAASMWP</sequence>
<evidence type="ECO:0008006" key="4">
    <source>
        <dbReference type="Google" id="ProtNLM"/>
    </source>
</evidence>
<evidence type="ECO:0000256" key="1">
    <source>
        <dbReference type="SAM" id="Phobius"/>
    </source>
</evidence>
<keyword evidence="3" id="KW-1185">Reference proteome</keyword>
<comment type="caution">
    <text evidence="2">The sequence shown here is derived from an EMBL/GenBank/DDBJ whole genome shotgun (WGS) entry which is preliminary data.</text>
</comment>
<dbReference type="Gene3D" id="3.40.50.11350">
    <property type="match status" value="1"/>
</dbReference>
<evidence type="ECO:0000313" key="3">
    <source>
        <dbReference type="Proteomes" id="UP000566819"/>
    </source>
</evidence>
<keyword evidence="1" id="KW-0812">Transmembrane</keyword>
<keyword evidence="1" id="KW-1133">Transmembrane helix</keyword>
<dbReference type="AlphaFoldDB" id="A0A8H4VP20"/>
<dbReference type="Proteomes" id="UP000566819">
    <property type="component" value="Unassembled WGS sequence"/>
</dbReference>
<proteinExistence type="predicted"/>
<keyword evidence="1" id="KW-0472">Membrane</keyword>